<dbReference type="EMBL" id="JABVXQ010000002">
    <property type="protein sequence ID" value="KAF6125193.1"/>
    <property type="molecule type" value="Genomic_DNA"/>
</dbReference>
<dbReference type="Proteomes" id="UP000664940">
    <property type="component" value="Unassembled WGS sequence"/>
</dbReference>
<evidence type="ECO:0000313" key="2">
    <source>
        <dbReference type="EMBL" id="KAF6125193.1"/>
    </source>
</evidence>
<name>A0A834B362_9CHIR</name>
<sequence>MGNFFPYGRASEESVIPREPPPVQLHFPAGLEKRPARQRVPGAGLDSEAQAGAEDLGVTGEPEGGASAVGNWAALCAALLQLNSSYLGYLQEPTFSATSGVTAVSRSRLKHAAPPPWPQLWDTRSSPDPSLSLQLELPPCVIPGGLTFCDLDSSLTLSGGVSSPQKWDACHLPLPVQSPD</sequence>
<accession>A0A834B362</accession>
<dbReference type="AlphaFoldDB" id="A0A834B362"/>
<organism evidence="2 3">
    <name type="scientific">Phyllostomus discolor</name>
    <name type="common">pale spear-nosed bat</name>
    <dbReference type="NCBI Taxonomy" id="89673"/>
    <lineage>
        <taxon>Eukaryota</taxon>
        <taxon>Metazoa</taxon>
        <taxon>Chordata</taxon>
        <taxon>Craniata</taxon>
        <taxon>Vertebrata</taxon>
        <taxon>Euteleostomi</taxon>
        <taxon>Mammalia</taxon>
        <taxon>Eutheria</taxon>
        <taxon>Laurasiatheria</taxon>
        <taxon>Chiroptera</taxon>
        <taxon>Yangochiroptera</taxon>
        <taxon>Phyllostomidae</taxon>
        <taxon>Phyllostominae</taxon>
        <taxon>Phyllostomus</taxon>
    </lineage>
</organism>
<evidence type="ECO:0000256" key="1">
    <source>
        <dbReference type="SAM" id="MobiDB-lite"/>
    </source>
</evidence>
<reference evidence="2 3" key="1">
    <citation type="journal article" date="2020" name="Nature">
        <title>Six reference-quality genomes reveal evolution of bat adaptations.</title>
        <authorList>
            <person name="Jebb D."/>
            <person name="Huang Z."/>
            <person name="Pippel M."/>
            <person name="Hughes G.M."/>
            <person name="Lavrichenko K."/>
            <person name="Devanna P."/>
            <person name="Winkler S."/>
            <person name="Jermiin L.S."/>
            <person name="Skirmuntt E.C."/>
            <person name="Katzourakis A."/>
            <person name="Burkitt-Gray L."/>
            <person name="Ray D.A."/>
            <person name="Sullivan K.A.M."/>
            <person name="Roscito J.G."/>
            <person name="Kirilenko B.M."/>
            <person name="Davalos L.M."/>
            <person name="Corthals A.P."/>
            <person name="Power M.L."/>
            <person name="Jones G."/>
            <person name="Ransome R.D."/>
            <person name="Dechmann D.K.N."/>
            <person name="Locatelli A.G."/>
            <person name="Puechmaille S.J."/>
            <person name="Fedrigo O."/>
            <person name="Jarvis E.D."/>
            <person name="Hiller M."/>
            <person name="Vernes S.C."/>
            <person name="Myers E.W."/>
            <person name="Teeling E.C."/>
        </authorList>
    </citation>
    <scope>NUCLEOTIDE SEQUENCE [LARGE SCALE GENOMIC DNA]</scope>
    <source>
        <strain evidence="2">Bat1K_MPI-CBG_1</strain>
    </source>
</reference>
<protein>
    <submittedName>
        <fullName evidence="2">Uncharacterized protein</fullName>
    </submittedName>
</protein>
<gene>
    <name evidence="2" type="ORF">HJG60_009718</name>
</gene>
<feature type="region of interest" description="Disordered" evidence="1">
    <location>
        <begin position="10"/>
        <end position="45"/>
    </location>
</feature>
<proteinExistence type="predicted"/>
<comment type="caution">
    <text evidence="2">The sequence shown here is derived from an EMBL/GenBank/DDBJ whole genome shotgun (WGS) entry which is preliminary data.</text>
</comment>
<evidence type="ECO:0000313" key="3">
    <source>
        <dbReference type="Proteomes" id="UP000664940"/>
    </source>
</evidence>